<reference evidence="2 4" key="2">
    <citation type="submission" date="2018-08" db="EMBL/GenBank/DDBJ databases">
        <title>A genome reference for cultivated species of the human gut microbiota.</title>
        <authorList>
            <person name="Zou Y."/>
            <person name="Xue W."/>
            <person name="Luo G."/>
        </authorList>
    </citation>
    <scope>NUCLEOTIDE SEQUENCE [LARGE SCALE GENOMIC DNA]</scope>
    <source>
        <strain evidence="2 4">TF05-11AC</strain>
    </source>
</reference>
<dbReference type="EMBL" id="CYZE01000004">
    <property type="protein sequence ID" value="CUO12740.1"/>
    <property type="molecule type" value="Genomic_DNA"/>
</dbReference>
<dbReference type="RefSeq" id="WP_055654521.1">
    <property type="nucleotide sequence ID" value="NZ_CABIXC010000004.1"/>
</dbReference>
<evidence type="ECO:0000313" key="3">
    <source>
        <dbReference type="Proteomes" id="UP000095651"/>
    </source>
</evidence>
<dbReference type="Pfam" id="PF09719">
    <property type="entry name" value="C_GCAxxG_C_C"/>
    <property type="match status" value="1"/>
</dbReference>
<sequence length="136" mass="15069">MNAFIEKKVHELYWDCNVNCARTMLLCLGELFGVTYEPQTLNAAVGLHGAGGYRAQCGLVEGSLMFAGVYLNGLGWEEERIVSACYRFAEAFSGEFGSLTCFDLRPGGFSPDDPPHRCEALTCRAVEFTYKFMKAL</sequence>
<evidence type="ECO:0000313" key="2">
    <source>
        <dbReference type="EMBL" id="RGM08047.1"/>
    </source>
</evidence>
<name>A0A174CLG0_9FIRM</name>
<proteinExistence type="predicted"/>
<evidence type="ECO:0000313" key="4">
    <source>
        <dbReference type="Proteomes" id="UP000261257"/>
    </source>
</evidence>
<dbReference type="AlphaFoldDB" id="A0A174CLG0"/>
<reference evidence="1 3" key="1">
    <citation type="submission" date="2015-09" db="EMBL/GenBank/DDBJ databases">
        <authorList>
            <consortium name="Pathogen Informatics"/>
        </authorList>
    </citation>
    <scope>NUCLEOTIDE SEQUENCE [LARGE SCALE GENOMIC DNA]</scope>
    <source>
        <strain evidence="1 3">2789STDY5608850</strain>
    </source>
</reference>
<dbReference type="Proteomes" id="UP000261257">
    <property type="component" value="Unassembled WGS sequence"/>
</dbReference>
<dbReference type="EMBL" id="QSSQ01000002">
    <property type="protein sequence ID" value="RGM08047.1"/>
    <property type="molecule type" value="Genomic_DNA"/>
</dbReference>
<accession>A0A174CLG0</accession>
<evidence type="ECO:0000313" key="1">
    <source>
        <dbReference type="EMBL" id="CUO12740.1"/>
    </source>
</evidence>
<protein>
    <submittedName>
        <fullName evidence="1">C_GCAxxG_C_C family protein</fullName>
    </submittedName>
</protein>
<organism evidence="1 3">
    <name type="scientific">Hungatella hathewayi</name>
    <dbReference type="NCBI Taxonomy" id="154046"/>
    <lineage>
        <taxon>Bacteria</taxon>
        <taxon>Bacillati</taxon>
        <taxon>Bacillota</taxon>
        <taxon>Clostridia</taxon>
        <taxon>Lachnospirales</taxon>
        <taxon>Lachnospiraceae</taxon>
        <taxon>Hungatella</taxon>
    </lineage>
</organism>
<dbReference type="Proteomes" id="UP000095651">
    <property type="component" value="Unassembled WGS sequence"/>
</dbReference>
<dbReference type="InterPro" id="IPR010181">
    <property type="entry name" value="CGCAxxGCC_motif"/>
</dbReference>
<gene>
    <name evidence="2" type="ORF">DXC39_05045</name>
    <name evidence="1" type="ORF">ERS852407_01913</name>
</gene>